<dbReference type="Proteomes" id="UP000018144">
    <property type="component" value="Unassembled WGS sequence"/>
</dbReference>
<gene>
    <name evidence="1" type="ORF">PCON_12772</name>
</gene>
<dbReference type="AlphaFoldDB" id="U4L700"/>
<dbReference type="EMBL" id="HF935789">
    <property type="protein sequence ID" value="CCX13179.1"/>
    <property type="molecule type" value="Genomic_DNA"/>
</dbReference>
<organism evidence="1 2">
    <name type="scientific">Pyronema omphalodes (strain CBS 100304)</name>
    <name type="common">Pyronema confluens</name>
    <dbReference type="NCBI Taxonomy" id="1076935"/>
    <lineage>
        <taxon>Eukaryota</taxon>
        <taxon>Fungi</taxon>
        <taxon>Dikarya</taxon>
        <taxon>Ascomycota</taxon>
        <taxon>Pezizomycotina</taxon>
        <taxon>Pezizomycetes</taxon>
        <taxon>Pezizales</taxon>
        <taxon>Pyronemataceae</taxon>
        <taxon>Pyronema</taxon>
    </lineage>
</organism>
<reference evidence="1 2" key="1">
    <citation type="journal article" date="2013" name="PLoS Genet.">
        <title>The genome and development-dependent transcriptomes of Pyronema confluens: a window into fungal evolution.</title>
        <authorList>
            <person name="Traeger S."/>
            <person name="Altegoer F."/>
            <person name="Freitag M."/>
            <person name="Gabaldon T."/>
            <person name="Kempken F."/>
            <person name="Kumar A."/>
            <person name="Marcet-Houben M."/>
            <person name="Poggeler S."/>
            <person name="Stajich J.E."/>
            <person name="Nowrousian M."/>
        </authorList>
    </citation>
    <scope>NUCLEOTIDE SEQUENCE [LARGE SCALE GENOMIC DNA]</scope>
    <source>
        <strain evidence="2">CBS 100304</strain>
        <tissue evidence="1">Vegetative mycelium</tissue>
    </source>
</reference>
<sequence>MVIMLPKVSKYRRYTLPRSANCRARQLVSLPVFRSRLT</sequence>
<accession>U4L700</accession>
<proteinExistence type="predicted"/>
<protein>
    <submittedName>
        <fullName evidence="1">Uncharacterized protein</fullName>
    </submittedName>
</protein>
<evidence type="ECO:0000313" key="2">
    <source>
        <dbReference type="Proteomes" id="UP000018144"/>
    </source>
</evidence>
<evidence type="ECO:0000313" key="1">
    <source>
        <dbReference type="EMBL" id="CCX13179.1"/>
    </source>
</evidence>
<name>U4L700_PYROM</name>
<keyword evidence="2" id="KW-1185">Reference proteome</keyword>